<reference evidence="3" key="1">
    <citation type="submission" date="2016-11" db="UniProtKB">
        <authorList>
            <consortium name="WormBaseParasite"/>
        </authorList>
    </citation>
    <scope>IDENTIFICATION</scope>
</reference>
<dbReference type="AlphaFoldDB" id="A0A1I7Y5L2"/>
<sequence>MSGSPQRYHRAPTVCAETLRVATGARNSALIQDSGGDAGDYKPSPSGGRRAETGSLRCLTRSRTPELHRFTALPDGTRHSGYDGLVLNELWAETTFIRCTAVGSSEVMRGYADVDDGCGRERD</sequence>
<evidence type="ECO:0000313" key="3">
    <source>
        <dbReference type="WBParaSite" id="L893_g12850.t1"/>
    </source>
</evidence>
<keyword evidence="2" id="KW-1185">Reference proteome</keyword>
<dbReference type="Proteomes" id="UP000095287">
    <property type="component" value="Unplaced"/>
</dbReference>
<name>A0A1I7Y5L2_9BILA</name>
<evidence type="ECO:0000256" key="1">
    <source>
        <dbReference type="SAM" id="MobiDB-lite"/>
    </source>
</evidence>
<evidence type="ECO:0000313" key="2">
    <source>
        <dbReference type="Proteomes" id="UP000095287"/>
    </source>
</evidence>
<organism evidence="2 3">
    <name type="scientific">Steinernema glaseri</name>
    <dbReference type="NCBI Taxonomy" id="37863"/>
    <lineage>
        <taxon>Eukaryota</taxon>
        <taxon>Metazoa</taxon>
        <taxon>Ecdysozoa</taxon>
        <taxon>Nematoda</taxon>
        <taxon>Chromadorea</taxon>
        <taxon>Rhabditida</taxon>
        <taxon>Tylenchina</taxon>
        <taxon>Panagrolaimomorpha</taxon>
        <taxon>Strongyloidoidea</taxon>
        <taxon>Steinernematidae</taxon>
        <taxon>Steinernema</taxon>
    </lineage>
</organism>
<dbReference type="WBParaSite" id="L893_g12850.t1">
    <property type="protein sequence ID" value="L893_g12850.t1"/>
    <property type="gene ID" value="L893_g12850"/>
</dbReference>
<feature type="region of interest" description="Disordered" evidence="1">
    <location>
        <begin position="27"/>
        <end position="53"/>
    </location>
</feature>
<accession>A0A1I7Y5L2</accession>
<proteinExistence type="predicted"/>
<protein>
    <submittedName>
        <fullName evidence="3">Transposase</fullName>
    </submittedName>
</protein>